<organism evidence="2 3">
    <name type="scientific">Methylorubrum populi</name>
    <dbReference type="NCBI Taxonomy" id="223967"/>
    <lineage>
        <taxon>Bacteria</taxon>
        <taxon>Pseudomonadati</taxon>
        <taxon>Pseudomonadota</taxon>
        <taxon>Alphaproteobacteria</taxon>
        <taxon>Hyphomicrobiales</taxon>
        <taxon>Methylobacteriaceae</taxon>
        <taxon>Methylorubrum</taxon>
    </lineage>
</organism>
<name>A0A160PGB5_9HYPH</name>
<feature type="region of interest" description="Disordered" evidence="1">
    <location>
        <begin position="1"/>
        <end position="50"/>
    </location>
</feature>
<gene>
    <name evidence="2" type="ORF">MPPM_1905</name>
</gene>
<protein>
    <submittedName>
        <fullName evidence="2">Uncharacterized protein</fullName>
    </submittedName>
</protein>
<sequence>MRRTRNTLSHLRERVPAEQAGEGPAPHCPEAALPSPDPLRGPPSPAEGRGAFAGALLATFLLTPPAFADDKAACAEGIGAVKAQVEKLAPDAVPQKLKRALKIAEREQGEGEFDECLEALDDAKRALPK</sequence>
<dbReference type="Proteomes" id="UP000218288">
    <property type="component" value="Chromosome"/>
</dbReference>
<evidence type="ECO:0000313" key="2">
    <source>
        <dbReference type="EMBL" id="BAU90510.1"/>
    </source>
</evidence>
<evidence type="ECO:0000256" key="1">
    <source>
        <dbReference type="SAM" id="MobiDB-lite"/>
    </source>
</evidence>
<feature type="compositionally biased region" description="Pro residues" evidence="1">
    <location>
        <begin position="35"/>
        <end position="45"/>
    </location>
</feature>
<evidence type="ECO:0000313" key="3">
    <source>
        <dbReference type="Proteomes" id="UP000218288"/>
    </source>
</evidence>
<proteinExistence type="predicted"/>
<dbReference type="AlphaFoldDB" id="A0A160PGB5"/>
<reference evidence="2 3" key="1">
    <citation type="journal article" date="2016" name="Genome Announc.">
        <title>Complete Genome Sequence of Methylobacterium populi P-1M, Isolated from Pink-Pigmented Household Biofilm.</title>
        <authorList>
            <person name="Morohoshi T."/>
            <person name="Ikeda T."/>
        </authorList>
    </citation>
    <scope>NUCLEOTIDE SEQUENCE [LARGE SCALE GENOMIC DNA]</scope>
    <source>
        <strain evidence="2 3">P-1M</strain>
    </source>
</reference>
<accession>A0A160PGB5</accession>
<dbReference type="EMBL" id="AP014809">
    <property type="protein sequence ID" value="BAU90510.1"/>
    <property type="molecule type" value="Genomic_DNA"/>
</dbReference>